<dbReference type="Gene3D" id="1.20.1250.20">
    <property type="entry name" value="MFS general substrate transporter like domains"/>
    <property type="match status" value="2"/>
</dbReference>
<proteinExistence type="predicted"/>
<feature type="transmembrane region" description="Helical" evidence="6">
    <location>
        <begin position="397"/>
        <end position="417"/>
    </location>
</feature>
<dbReference type="PANTHER" id="PTHR43826:SF3">
    <property type="entry name" value="GLUCOSE-6-PHOSPHATE EXCHANGER SLC37A4"/>
    <property type="match status" value="1"/>
</dbReference>
<keyword evidence="3 6" id="KW-0812">Transmembrane</keyword>
<dbReference type="InterPro" id="IPR011701">
    <property type="entry name" value="MFS"/>
</dbReference>
<evidence type="ECO:0000259" key="7">
    <source>
        <dbReference type="PROSITE" id="PS50850"/>
    </source>
</evidence>
<feature type="transmembrane region" description="Helical" evidence="6">
    <location>
        <begin position="102"/>
        <end position="125"/>
    </location>
</feature>
<protein>
    <submittedName>
        <fullName evidence="8">MFS transporter</fullName>
    </submittedName>
</protein>
<evidence type="ECO:0000313" key="8">
    <source>
        <dbReference type="EMBL" id="GIM48093.1"/>
    </source>
</evidence>
<comment type="subcellular location">
    <subcellularLocation>
        <location evidence="1">Cell membrane</location>
        <topology evidence="1">Multi-pass membrane protein</topology>
    </subcellularLocation>
</comment>
<dbReference type="Proteomes" id="UP001057291">
    <property type="component" value="Unassembled WGS sequence"/>
</dbReference>
<name>A0AAV4LJY3_9BACL</name>
<evidence type="ECO:0000256" key="5">
    <source>
        <dbReference type="ARBA" id="ARBA00023136"/>
    </source>
</evidence>
<dbReference type="InterPro" id="IPR051337">
    <property type="entry name" value="OPA_Antiporter"/>
</dbReference>
<gene>
    <name evidence="8" type="ORF">DNHGIG_36420</name>
</gene>
<organism evidence="8 9">
    <name type="scientific">Collibacillus ludicampi</name>
    <dbReference type="NCBI Taxonomy" id="2771369"/>
    <lineage>
        <taxon>Bacteria</taxon>
        <taxon>Bacillati</taxon>
        <taxon>Bacillota</taxon>
        <taxon>Bacilli</taxon>
        <taxon>Bacillales</taxon>
        <taxon>Alicyclobacillaceae</taxon>
        <taxon>Collibacillus</taxon>
    </lineage>
</organism>
<reference evidence="8" key="1">
    <citation type="journal article" date="2023" name="Int. J. Syst. Evol. Microbiol.">
        <title>Collibacillus ludicampi gen. nov., sp. nov., a new soil bacterium of the family Alicyclobacillaceae.</title>
        <authorList>
            <person name="Jojima T."/>
            <person name="Ioku Y."/>
            <person name="Fukuta Y."/>
            <person name="Shirasaka N."/>
            <person name="Matsumura Y."/>
            <person name="Mori M."/>
        </authorList>
    </citation>
    <scope>NUCLEOTIDE SEQUENCE</scope>
    <source>
        <strain evidence="8">TP075</strain>
    </source>
</reference>
<feature type="transmembrane region" description="Helical" evidence="6">
    <location>
        <begin position="266"/>
        <end position="284"/>
    </location>
</feature>
<evidence type="ECO:0000256" key="6">
    <source>
        <dbReference type="SAM" id="Phobius"/>
    </source>
</evidence>
<feature type="transmembrane region" description="Helical" evidence="6">
    <location>
        <begin position="296"/>
        <end position="314"/>
    </location>
</feature>
<dbReference type="SUPFAM" id="SSF103473">
    <property type="entry name" value="MFS general substrate transporter"/>
    <property type="match status" value="1"/>
</dbReference>
<feature type="transmembrane region" description="Helical" evidence="6">
    <location>
        <begin position="137"/>
        <end position="161"/>
    </location>
</feature>
<dbReference type="PANTHER" id="PTHR43826">
    <property type="entry name" value="GLUCOSE-6-PHOSPHATE EXCHANGER SLC37A4"/>
    <property type="match status" value="1"/>
</dbReference>
<comment type="caution">
    <text evidence="8">The sequence shown here is derived from an EMBL/GenBank/DDBJ whole genome shotgun (WGS) entry which is preliminary data.</text>
</comment>
<evidence type="ECO:0000313" key="9">
    <source>
        <dbReference type="Proteomes" id="UP001057291"/>
    </source>
</evidence>
<keyword evidence="5 6" id="KW-0472">Membrane</keyword>
<dbReference type="GO" id="GO:0005886">
    <property type="term" value="C:plasma membrane"/>
    <property type="evidence" value="ECO:0007669"/>
    <property type="project" value="UniProtKB-SubCell"/>
</dbReference>
<feature type="transmembrane region" description="Helical" evidence="6">
    <location>
        <begin position="226"/>
        <end position="246"/>
    </location>
</feature>
<keyword evidence="9" id="KW-1185">Reference proteome</keyword>
<dbReference type="InterPro" id="IPR036259">
    <property type="entry name" value="MFS_trans_sf"/>
</dbReference>
<feature type="transmembrane region" description="Helical" evidence="6">
    <location>
        <begin position="167"/>
        <end position="187"/>
    </location>
</feature>
<dbReference type="AlphaFoldDB" id="A0AAV4LJY3"/>
<dbReference type="InterPro" id="IPR020846">
    <property type="entry name" value="MFS_dom"/>
</dbReference>
<dbReference type="GO" id="GO:0061513">
    <property type="term" value="F:glucose 6-phosphate:phosphate antiporter activity"/>
    <property type="evidence" value="ECO:0007669"/>
    <property type="project" value="TreeGrafter"/>
</dbReference>
<feature type="transmembrane region" description="Helical" evidence="6">
    <location>
        <begin position="12"/>
        <end position="30"/>
    </location>
</feature>
<dbReference type="PROSITE" id="PS50850">
    <property type="entry name" value="MFS"/>
    <property type="match status" value="1"/>
</dbReference>
<feature type="transmembrane region" description="Helical" evidence="6">
    <location>
        <begin position="75"/>
        <end position="96"/>
    </location>
</feature>
<dbReference type="RefSeq" id="WP_282201003.1">
    <property type="nucleotide sequence ID" value="NZ_BOQE01000001.1"/>
</dbReference>
<evidence type="ECO:0000256" key="4">
    <source>
        <dbReference type="ARBA" id="ARBA00022989"/>
    </source>
</evidence>
<feature type="transmembrane region" description="Helical" evidence="6">
    <location>
        <begin position="320"/>
        <end position="342"/>
    </location>
</feature>
<sequence length="435" mass="47866">MSFDENSKYKWLVFFTLAVTYFFIFSQRTAPGLITDQLMKQFQMTASTLGLLTGFQYIAYMSLQIPLGIWADRFGPYLFLLMGTLLDGVGTILYSVSPNEWILMSTRVLVGIGDAMIWINIVLVLSQWFRADEFASLLGWTGMSGSLGAILTSVPLTFWIAHQGWRVPFFCLGLILCGCAAMIYLVMMTGTKRHTAPYQLKMNQPVQELKPKNKGVFRKLLHSRQAWATFLCHFGLVGTYIGFIGSWAVPYGMVVYGFHRTTASELVTIGLIGALLGGPITGYISDKWGSRKQPYVLIHFITFLSWLTLCLWEAKPPIAVLLILFFLIGFGNGASMLTFAVVRQSFPKTEVGVASGFANTGGFLSAVTLPTLFGLVLDHFGGAHSLGAHAAGGGYQFGLLVPTLFSLIGMIGSIVILEKKQTPKRKMKTSVLAGM</sequence>
<feature type="domain" description="Major facilitator superfamily (MFS) profile" evidence="7">
    <location>
        <begin position="13"/>
        <end position="421"/>
    </location>
</feature>
<feature type="transmembrane region" description="Helical" evidence="6">
    <location>
        <begin position="354"/>
        <end position="377"/>
    </location>
</feature>
<dbReference type="GO" id="GO:0035435">
    <property type="term" value="P:phosphate ion transmembrane transport"/>
    <property type="evidence" value="ECO:0007669"/>
    <property type="project" value="TreeGrafter"/>
</dbReference>
<dbReference type="Pfam" id="PF07690">
    <property type="entry name" value="MFS_1"/>
    <property type="match status" value="1"/>
</dbReference>
<feature type="transmembrane region" description="Helical" evidence="6">
    <location>
        <begin position="42"/>
        <end position="63"/>
    </location>
</feature>
<dbReference type="EMBL" id="BOQE01000001">
    <property type="protein sequence ID" value="GIM48093.1"/>
    <property type="molecule type" value="Genomic_DNA"/>
</dbReference>
<accession>A0AAV4LJY3</accession>
<evidence type="ECO:0000256" key="1">
    <source>
        <dbReference type="ARBA" id="ARBA00004651"/>
    </source>
</evidence>
<keyword evidence="4 6" id="KW-1133">Transmembrane helix</keyword>
<evidence type="ECO:0000256" key="3">
    <source>
        <dbReference type="ARBA" id="ARBA00022692"/>
    </source>
</evidence>
<keyword evidence="2" id="KW-0813">Transport</keyword>
<evidence type="ECO:0000256" key="2">
    <source>
        <dbReference type="ARBA" id="ARBA00022448"/>
    </source>
</evidence>